<evidence type="ECO:0000313" key="6">
    <source>
        <dbReference type="EMBL" id="KAE9401397.1"/>
    </source>
</evidence>
<feature type="region of interest" description="Disordered" evidence="4">
    <location>
        <begin position="307"/>
        <end position="359"/>
    </location>
</feature>
<accession>A0A6A4HWU2</accession>
<dbReference type="PANTHER" id="PTHR23236">
    <property type="entry name" value="EUKARYOTIC TRANSLATION INITIATION FACTOR 4B/4H"/>
    <property type="match status" value="1"/>
</dbReference>
<dbReference type="Gene3D" id="3.30.70.330">
    <property type="match status" value="2"/>
</dbReference>
<protein>
    <submittedName>
        <fullName evidence="6">RNA-binding domain-containing protein</fullName>
    </submittedName>
</protein>
<feature type="compositionally biased region" description="Gly residues" evidence="4">
    <location>
        <begin position="320"/>
        <end position="337"/>
    </location>
</feature>
<dbReference type="OrthoDB" id="439808at2759"/>
<dbReference type="AlphaFoldDB" id="A0A6A4HWU2"/>
<feature type="domain" description="RRM" evidence="5">
    <location>
        <begin position="139"/>
        <end position="216"/>
    </location>
</feature>
<name>A0A6A4HWU2_9AGAR</name>
<evidence type="ECO:0000313" key="7">
    <source>
        <dbReference type="Proteomes" id="UP000799118"/>
    </source>
</evidence>
<gene>
    <name evidence="6" type="ORF">BT96DRAFT_606888</name>
</gene>
<feature type="compositionally biased region" description="Low complexity" evidence="4">
    <location>
        <begin position="44"/>
        <end position="57"/>
    </location>
</feature>
<dbReference type="PROSITE" id="PS50102">
    <property type="entry name" value="RRM"/>
    <property type="match status" value="2"/>
</dbReference>
<dbReference type="InterPro" id="IPR035979">
    <property type="entry name" value="RBD_domain_sf"/>
</dbReference>
<keyword evidence="1" id="KW-0677">Repeat</keyword>
<reference evidence="6" key="1">
    <citation type="journal article" date="2019" name="Environ. Microbiol.">
        <title>Fungal ecological strategies reflected in gene transcription - a case study of two litter decomposers.</title>
        <authorList>
            <person name="Barbi F."/>
            <person name="Kohler A."/>
            <person name="Barry K."/>
            <person name="Baskaran P."/>
            <person name="Daum C."/>
            <person name="Fauchery L."/>
            <person name="Ihrmark K."/>
            <person name="Kuo A."/>
            <person name="LaButti K."/>
            <person name="Lipzen A."/>
            <person name="Morin E."/>
            <person name="Grigoriev I.V."/>
            <person name="Henrissat B."/>
            <person name="Lindahl B."/>
            <person name="Martin F."/>
        </authorList>
    </citation>
    <scope>NUCLEOTIDE SEQUENCE</scope>
    <source>
        <strain evidence="6">JB14</strain>
    </source>
</reference>
<feature type="compositionally biased region" description="Low complexity" evidence="4">
    <location>
        <begin position="20"/>
        <end position="32"/>
    </location>
</feature>
<feature type="domain" description="RRM" evidence="5">
    <location>
        <begin position="239"/>
        <end position="316"/>
    </location>
</feature>
<dbReference type="SUPFAM" id="SSF54928">
    <property type="entry name" value="RNA-binding domain, RBD"/>
    <property type="match status" value="2"/>
</dbReference>
<dbReference type="Proteomes" id="UP000799118">
    <property type="component" value="Unassembled WGS sequence"/>
</dbReference>
<dbReference type="SMART" id="SM00360">
    <property type="entry name" value="RRM"/>
    <property type="match status" value="2"/>
</dbReference>
<evidence type="ECO:0000256" key="2">
    <source>
        <dbReference type="ARBA" id="ARBA00022884"/>
    </source>
</evidence>
<sequence>MNLLTMMIPRRREEVKKPVAKPAAKKAASSDSSDSEDEDEKKSAAAPAKPAPSSSSDSDSDSDDAGSKKKPAAAVPTPAKKKDESSDSDDSDSEMEDGTKSAPVANGKRKATEDAPAPPKKVKLANGDAAPAESNDEIKSIFVGQLSWNVDNEWLGQEFASCGEVVSATVQMDRNTGRSRGFGYVHFSTTDAVEKALEMNGKEIDGRPIKVDKSTPINKDASREKRAKTFGDETGPPSSTLFVGNLSFSANEDSVWEFFGDYGVKSVRLPTDRESGKPKGFGYVEFDDIENAKKAFEALSGQELDGRAVRLDYSQPRDSSGGGGRGAPRGGRGGRGRGAPNPRSGGIVPSDAGKKKITF</sequence>
<evidence type="ECO:0000256" key="4">
    <source>
        <dbReference type="SAM" id="MobiDB-lite"/>
    </source>
</evidence>
<feature type="compositionally biased region" description="Acidic residues" evidence="4">
    <location>
        <begin position="86"/>
        <end position="96"/>
    </location>
</feature>
<dbReference type="InterPro" id="IPR000504">
    <property type="entry name" value="RRM_dom"/>
</dbReference>
<evidence type="ECO:0000256" key="1">
    <source>
        <dbReference type="ARBA" id="ARBA00022737"/>
    </source>
</evidence>
<evidence type="ECO:0000256" key="3">
    <source>
        <dbReference type="PROSITE-ProRule" id="PRU00176"/>
    </source>
</evidence>
<dbReference type="EMBL" id="ML769446">
    <property type="protein sequence ID" value="KAE9401397.1"/>
    <property type="molecule type" value="Genomic_DNA"/>
</dbReference>
<keyword evidence="2 3" id="KW-0694">RNA-binding</keyword>
<evidence type="ECO:0000259" key="5">
    <source>
        <dbReference type="PROSITE" id="PS50102"/>
    </source>
</evidence>
<dbReference type="Pfam" id="PF00076">
    <property type="entry name" value="RRM_1"/>
    <property type="match status" value="2"/>
</dbReference>
<dbReference type="GO" id="GO:0003723">
    <property type="term" value="F:RNA binding"/>
    <property type="evidence" value="ECO:0007669"/>
    <property type="project" value="UniProtKB-UniRule"/>
</dbReference>
<proteinExistence type="predicted"/>
<organism evidence="6 7">
    <name type="scientific">Gymnopus androsaceus JB14</name>
    <dbReference type="NCBI Taxonomy" id="1447944"/>
    <lineage>
        <taxon>Eukaryota</taxon>
        <taxon>Fungi</taxon>
        <taxon>Dikarya</taxon>
        <taxon>Basidiomycota</taxon>
        <taxon>Agaricomycotina</taxon>
        <taxon>Agaricomycetes</taxon>
        <taxon>Agaricomycetidae</taxon>
        <taxon>Agaricales</taxon>
        <taxon>Marasmiineae</taxon>
        <taxon>Omphalotaceae</taxon>
        <taxon>Gymnopus</taxon>
    </lineage>
</organism>
<dbReference type="PANTHER" id="PTHR23236:SF119">
    <property type="entry name" value="NUCLEAR RNA-BINDING PROTEIN SART-3"/>
    <property type="match status" value="1"/>
</dbReference>
<dbReference type="InterPro" id="IPR012677">
    <property type="entry name" value="Nucleotide-bd_a/b_plait_sf"/>
</dbReference>
<feature type="region of interest" description="Disordered" evidence="4">
    <location>
        <begin position="1"/>
        <end position="133"/>
    </location>
</feature>
<keyword evidence="7" id="KW-1185">Reference proteome</keyword>